<dbReference type="Gene3D" id="3.40.50.300">
    <property type="entry name" value="P-loop containing nucleotide triphosphate hydrolases"/>
    <property type="match status" value="1"/>
</dbReference>
<dbReference type="PANTHER" id="PTHR30153:SF2">
    <property type="entry name" value="REPLICATIVE DNA HELICASE"/>
    <property type="match status" value="1"/>
</dbReference>
<comment type="caution">
    <text evidence="14">The sequence shown here is derived from an EMBL/GenBank/DDBJ whole genome shotgun (WGS) entry which is preliminary data.</text>
</comment>
<dbReference type="CDD" id="cd00984">
    <property type="entry name" value="DnaB_C"/>
    <property type="match status" value="1"/>
</dbReference>
<dbReference type="Gene3D" id="1.10.860.10">
    <property type="entry name" value="DNAb Helicase, Chain A"/>
    <property type="match status" value="1"/>
</dbReference>
<dbReference type="InterPro" id="IPR036185">
    <property type="entry name" value="DNA_heli_DnaB-like_N_sf"/>
</dbReference>
<gene>
    <name evidence="14" type="ORF">C7B46_07425</name>
</gene>
<evidence type="ECO:0000256" key="9">
    <source>
        <dbReference type="ARBA" id="ARBA00023235"/>
    </source>
</evidence>
<dbReference type="AlphaFoldDB" id="A0A2T2XHI5"/>
<comment type="similarity">
    <text evidence="1 12">Belongs to the helicase family. DnaB subfamily.</text>
</comment>
<dbReference type="GO" id="GO:0006269">
    <property type="term" value="P:DNA replication, synthesis of primer"/>
    <property type="evidence" value="ECO:0007669"/>
    <property type="project" value="UniProtKB-UniRule"/>
</dbReference>
<dbReference type="FunFam" id="3.40.50.300:FF:001761">
    <property type="entry name" value="Replicative DNA helicase"/>
    <property type="match status" value="1"/>
</dbReference>
<evidence type="ECO:0000256" key="5">
    <source>
        <dbReference type="ARBA" id="ARBA00022801"/>
    </source>
</evidence>
<dbReference type="InterPro" id="IPR027417">
    <property type="entry name" value="P-loop_NTPase"/>
</dbReference>
<evidence type="ECO:0000256" key="8">
    <source>
        <dbReference type="ARBA" id="ARBA00023125"/>
    </source>
</evidence>
<organism evidence="14 15">
    <name type="scientific">Sulfobacillus benefaciens</name>
    <dbReference type="NCBI Taxonomy" id="453960"/>
    <lineage>
        <taxon>Bacteria</taxon>
        <taxon>Bacillati</taxon>
        <taxon>Bacillota</taxon>
        <taxon>Clostridia</taxon>
        <taxon>Eubacteriales</taxon>
        <taxon>Clostridiales Family XVII. Incertae Sedis</taxon>
        <taxon>Sulfobacillus</taxon>
    </lineage>
</organism>
<dbReference type="GO" id="GO:0016887">
    <property type="term" value="F:ATP hydrolysis activity"/>
    <property type="evidence" value="ECO:0007669"/>
    <property type="project" value="RHEA"/>
</dbReference>
<evidence type="ECO:0000256" key="7">
    <source>
        <dbReference type="ARBA" id="ARBA00022840"/>
    </source>
</evidence>
<keyword evidence="4 12" id="KW-0547">Nucleotide-binding</keyword>
<dbReference type="NCBIfam" id="NF004384">
    <property type="entry name" value="PRK05748.1"/>
    <property type="match status" value="1"/>
</dbReference>
<dbReference type="EMBL" id="PXYW01000014">
    <property type="protein sequence ID" value="PSR33940.1"/>
    <property type="molecule type" value="Genomic_DNA"/>
</dbReference>
<keyword evidence="5 12" id="KW-0378">Hydrolase</keyword>
<comment type="catalytic activity">
    <reaction evidence="10 12">
        <text>ATP + H2O = ADP + phosphate + H(+)</text>
        <dbReference type="Rhea" id="RHEA:13065"/>
        <dbReference type="ChEBI" id="CHEBI:15377"/>
        <dbReference type="ChEBI" id="CHEBI:15378"/>
        <dbReference type="ChEBI" id="CHEBI:30616"/>
        <dbReference type="ChEBI" id="CHEBI:43474"/>
        <dbReference type="ChEBI" id="CHEBI:456216"/>
        <dbReference type="EC" id="5.6.2.3"/>
    </reaction>
</comment>
<evidence type="ECO:0000313" key="15">
    <source>
        <dbReference type="Proteomes" id="UP000242972"/>
    </source>
</evidence>
<reference evidence="14 15" key="1">
    <citation type="journal article" date="2014" name="BMC Genomics">
        <title>Comparison of environmental and isolate Sulfobacillus genomes reveals diverse carbon, sulfur, nitrogen, and hydrogen metabolisms.</title>
        <authorList>
            <person name="Justice N.B."/>
            <person name="Norman A."/>
            <person name="Brown C.T."/>
            <person name="Singh A."/>
            <person name="Thomas B.C."/>
            <person name="Banfield J.F."/>
        </authorList>
    </citation>
    <scope>NUCLEOTIDE SEQUENCE [LARGE SCALE GENOMIC DNA]</scope>
    <source>
        <strain evidence="14">AMDSBA4</strain>
    </source>
</reference>
<dbReference type="InterPro" id="IPR016136">
    <property type="entry name" value="DNA_helicase_N/primase_C"/>
</dbReference>
<sequence length="446" mass="49631">MSVELGRMPPHSPDAEMSVIGAMLIEPDAVARAVEAITADDFYQENHRKIFEAMVNLFNQGKPVDVVMTGEELRAKNQLDLVGGLPYLMELASLVPTAAHVEYYAHQIKESSVLRRIISISTRLVSEAYQGESTPRDLLDKAQKELFSLTQGGQRDFVRLHEVLLETFNRLELLYANKGKLVGLPTGFPDLDRMTAGLQNSDLIIIAARPSMGKTMLCLNLARYAAIHEQVPVAIFSLEMSREQLALRLLSAEAELSGQRLRTGELDDDMWATLSTALGRLGEAPIFIDDTPGISALELRAKARQLKAQFDIGLVIVDYMQLMQGRRAENRQQEISDISRSLKALAREIDVPVVALSQLSRAVESRTDKRPMLSDLRESGAIEQDADIVAFLYREDYYQKDSENPDVTELIVAKQRNGPTGTVHLLFKKEIGKFLSTAPMAMGYPS</sequence>
<dbReference type="InterPro" id="IPR007692">
    <property type="entry name" value="DNA_helicase_DnaB"/>
</dbReference>
<proteinExistence type="inferred from homology"/>
<evidence type="ECO:0000256" key="10">
    <source>
        <dbReference type="ARBA" id="ARBA00048954"/>
    </source>
</evidence>
<dbReference type="InterPro" id="IPR003593">
    <property type="entry name" value="AAA+_ATPase"/>
</dbReference>
<name>A0A2T2XHI5_9FIRM</name>
<dbReference type="SUPFAM" id="SSF48024">
    <property type="entry name" value="N-terminal domain of DnaB helicase"/>
    <property type="match status" value="1"/>
</dbReference>
<evidence type="ECO:0000256" key="1">
    <source>
        <dbReference type="ARBA" id="ARBA00008428"/>
    </source>
</evidence>
<dbReference type="EC" id="5.6.2.3" evidence="11 12"/>
<dbReference type="SUPFAM" id="SSF52540">
    <property type="entry name" value="P-loop containing nucleoside triphosphate hydrolases"/>
    <property type="match status" value="1"/>
</dbReference>
<evidence type="ECO:0000259" key="13">
    <source>
        <dbReference type="PROSITE" id="PS51199"/>
    </source>
</evidence>
<dbReference type="NCBIfam" id="TIGR00665">
    <property type="entry name" value="DnaB"/>
    <property type="match status" value="1"/>
</dbReference>
<keyword evidence="2 12" id="KW-0639">Primosome</keyword>
<dbReference type="Pfam" id="PF00772">
    <property type="entry name" value="DnaB"/>
    <property type="match status" value="1"/>
</dbReference>
<protein>
    <recommendedName>
        <fullName evidence="11 12">Replicative DNA helicase</fullName>
        <ecNumber evidence="11 12">5.6.2.3</ecNumber>
    </recommendedName>
</protein>
<dbReference type="Proteomes" id="UP000242972">
    <property type="component" value="Unassembled WGS sequence"/>
</dbReference>
<dbReference type="InterPro" id="IPR007694">
    <property type="entry name" value="DNA_helicase_DnaB-like_C"/>
</dbReference>
<dbReference type="FunFam" id="1.10.860.10:FF:000001">
    <property type="entry name" value="Replicative DNA helicase"/>
    <property type="match status" value="1"/>
</dbReference>
<dbReference type="PROSITE" id="PS51199">
    <property type="entry name" value="SF4_HELICASE"/>
    <property type="match status" value="1"/>
</dbReference>
<evidence type="ECO:0000256" key="4">
    <source>
        <dbReference type="ARBA" id="ARBA00022741"/>
    </source>
</evidence>
<keyword evidence="8 12" id="KW-0238">DNA-binding</keyword>
<evidence type="ECO:0000256" key="12">
    <source>
        <dbReference type="RuleBase" id="RU362085"/>
    </source>
</evidence>
<dbReference type="GO" id="GO:0005524">
    <property type="term" value="F:ATP binding"/>
    <property type="evidence" value="ECO:0007669"/>
    <property type="project" value="UniProtKB-UniRule"/>
</dbReference>
<dbReference type="GO" id="GO:1990077">
    <property type="term" value="C:primosome complex"/>
    <property type="evidence" value="ECO:0007669"/>
    <property type="project" value="UniProtKB-UniRule"/>
</dbReference>
<feature type="domain" description="SF4 helicase" evidence="13">
    <location>
        <begin position="177"/>
        <end position="441"/>
    </location>
</feature>
<accession>A0A2T2XHI5</accession>
<keyword evidence="6 12" id="KW-0347">Helicase</keyword>
<keyword evidence="9" id="KW-0413">Isomerase</keyword>
<keyword evidence="7 12" id="KW-0067">ATP-binding</keyword>
<dbReference type="PANTHER" id="PTHR30153">
    <property type="entry name" value="REPLICATIVE DNA HELICASE DNAB"/>
    <property type="match status" value="1"/>
</dbReference>
<dbReference type="GO" id="GO:0005829">
    <property type="term" value="C:cytosol"/>
    <property type="evidence" value="ECO:0007669"/>
    <property type="project" value="TreeGrafter"/>
</dbReference>
<dbReference type="SMART" id="SM00382">
    <property type="entry name" value="AAA"/>
    <property type="match status" value="1"/>
</dbReference>
<evidence type="ECO:0000256" key="11">
    <source>
        <dbReference type="NCBIfam" id="TIGR00665"/>
    </source>
</evidence>
<evidence type="ECO:0000256" key="6">
    <source>
        <dbReference type="ARBA" id="ARBA00022806"/>
    </source>
</evidence>
<dbReference type="Pfam" id="PF03796">
    <property type="entry name" value="DnaB_C"/>
    <property type="match status" value="1"/>
</dbReference>
<dbReference type="GO" id="GO:0043139">
    <property type="term" value="F:5'-3' DNA helicase activity"/>
    <property type="evidence" value="ECO:0007669"/>
    <property type="project" value="UniProtKB-EC"/>
</dbReference>
<evidence type="ECO:0000256" key="2">
    <source>
        <dbReference type="ARBA" id="ARBA00022515"/>
    </source>
</evidence>
<keyword evidence="3 12" id="KW-0235">DNA replication</keyword>
<comment type="function">
    <text evidence="12">The main replicative DNA helicase, it participates in initiation and elongation during chromosome replication. Travels ahead of the DNA replisome, separating dsDNA into templates for DNA synthesis. A processive ATP-dependent 5'-3' DNA helicase it has DNA-dependent ATPase activity.</text>
</comment>
<dbReference type="GO" id="GO:0003677">
    <property type="term" value="F:DNA binding"/>
    <property type="evidence" value="ECO:0007669"/>
    <property type="project" value="UniProtKB-UniRule"/>
</dbReference>
<dbReference type="InterPro" id="IPR007693">
    <property type="entry name" value="DNA_helicase_DnaB-like_N"/>
</dbReference>
<evidence type="ECO:0000313" key="14">
    <source>
        <dbReference type="EMBL" id="PSR33940.1"/>
    </source>
</evidence>
<evidence type="ECO:0000256" key="3">
    <source>
        <dbReference type="ARBA" id="ARBA00022705"/>
    </source>
</evidence>